<dbReference type="OrthoDB" id="7701658at2759"/>
<dbReference type="EMBL" id="JACMRX010000001">
    <property type="protein sequence ID" value="KAF7996620.1"/>
    <property type="molecule type" value="Genomic_DNA"/>
</dbReference>
<comment type="caution">
    <text evidence="3">The sequence shown here is derived from an EMBL/GenBank/DDBJ whole genome shotgun (WGS) entry which is preliminary data.</text>
</comment>
<gene>
    <name evidence="3" type="ORF">HCN44_002266</name>
</gene>
<dbReference type="Gene3D" id="1.20.1280.50">
    <property type="match status" value="1"/>
</dbReference>
<dbReference type="AlphaFoldDB" id="A0A835CXI6"/>
<dbReference type="GO" id="GO:0019005">
    <property type="term" value="C:SCF ubiquitin ligase complex"/>
    <property type="evidence" value="ECO:0007669"/>
    <property type="project" value="TreeGrafter"/>
</dbReference>
<proteinExistence type="predicted"/>
<organism evidence="3 4">
    <name type="scientific">Aphidius gifuensis</name>
    <name type="common">Parasitoid wasp</name>
    <dbReference type="NCBI Taxonomy" id="684658"/>
    <lineage>
        <taxon>Eukaryota</taxon>
        <taxon>Metazoa</taxon>
        <taxon>Ecdysozoa</taxon>
        <taxon>Arthropoda</taxon>
        <taxon>Hexapoda</taxon>
        <taxon>Insecta</taxon>
        <taxon>Pterygota</taxon>
        <taxon>Neoptera</taxon>
        <taxon>Endopterygota</taxon>
        <taxon>Hymenoptera</taxon>
        <taxon>Apocrita</taxon>
        <taxon>Ichneumonoidea</taxon>
        <taxon>Braconidae</taxon>
        <taxon>Aphidiinae</taxon>
        <taxon>Aphidius</taxon>
    </lineage>
</organism>
<evidence type="ECO:0000313" key="3">
    <source>
        <dbReference type="EMBL" id="KAF7996620.1"/>
    </source>
</evidence>
<protein>
    <recommendedName>
        <fullName evidence="2">F-box domain-containing protein</fullName>
    </recommendedName>
</protein>
<dbReference type="PROSITE" id="PS50181">
    <property type="entry name" value="FBOX"/>
    <property type="match status" value="1"/>
</dbReference>
<evidence type="ECO:0000313" key="4">
    <source>
        <dbReference type="Proteomes" id="UP000639338"/>
    </source>
</evidence>
<dbReference type="InterPro" id="IPR006553">
    <property type="entry name" value="Leu-rich_rpt_Cys-con_subtyp"/>
</dbReference>
<dbReference type="Gene3D" id="3.80.10.10">
    <property type="entry name" value="Ribonuclease Inhibitor"/>
    <property type="match status" value="1"/>
</dbReference>
<feature type="domain" description="F-box" evidence="2">
    <location>
        <begin position="15"/>
        <end position="65"/>
    </location>
</feature>
<dbReference type="Proteomes" id="UP000639338">
    <property type="component" value="Unassembled WGS sequence"/>
</dbReference>
<keyword evidence="4" id="KW-1185">Reference proteome</keyword>
<accession>A0A835CXI6</accession>
<evidence type="ECO:0000259" key="2">
    <source>
        <dbReference type="PROSITE" id="PS50181"/>
    </source>
</evidence>
<evidence type="ECO:0000256" key="1">
    <source>
        <dbReference type="ARBA" id="ARBA00022786"/>
    </source>
</evidence>
<reference evidence="3 4" key="1">
    <citation type="submission" date="2020-08" db="EMBL/GenBank/DDBJ databases">
        <title>Aphidius gifuensis genome sequencing and assembly.</title>
        <authorList>
            <person name="Du Z."/>
        </authorList>
    </citation>
    <scope>NUCLEOTIDE SEQUENCE [LARGE SCALE GENOMIC DNA]</scope>
    <source>
        <strain evidence="3">YNYX2018</strain>
        <tissue evidence="3">Adults</tissue>
    </source>
</reference>
<dbReference type="GO" id="GO:0031146">
    <property type="term" value="P:SCF-dependent proteasomal ubiquitin-dependent protein catabolic process"/>
    <property type="evidence" value="ECO:0007669"/>
    <property type="project" value="TreeGrafter"/>
</dbReference>
<keyword evidence="1" id="KW-0833">Ubl conjugation pathway</keyword>
<dbReference type="SUPFAM" id="SSF52047">
    <property type="entry name" value="RNI-like"/>
    <property type="match status" value="1"/>
</dbReference>
<dbReference type="InterPro" id="IPR036047">
    <property type="entry name" value="F-box-like_dom_sf"/>
</dbReference>
<sequence length="415" mass="47163">MSSSEKLRLDETNDNVSINILNNKCLVKIFSFLTIEDMLQIKKVCKKWRDASQVLNISQENIKKDPSRSDDADKIHKHFEGFPEQSELNKVLCDCGDSLTSLTLSNYCYDSKIMFVISQHCHNLTKLELDLYKYNENDFHEAFTKLNKLKSITISYSNYVDHDDYGHDTLILQSLPQTIQEISLSSAAYDLDFLVPLSNNFTKTLDKFNALCTLELRYWSLETSVLNMILKKSTLTHLTLAESELIIDESLTSNLDNLEYLDLSYAKNIDKVLTSIVMSSMKLKHIDISQCTDVSKQALCHLGKLDNLKKIFINYIEQVDDSIISQFNNLNILECEGCTSVSDSSIIKILNNSDKLEFLNVQRTGVTHATLGCASQIVQSRNGDEKLHVLVSENIVDEFEAIDDIPLSLVINELL</sequence>
<dbReference type="InterPro" id="IPR032675">
    <property type="entry name" value="LRR_dom_sf"/>
</dbReference>
<name>A0A835CXI6_APHGI</name>
<dbReference type="SMART" id="SM00256">
    <property type="entry name" value="FBOX"/>
    <property type="match status" value="1"/>
</dbReference>
<dbReference type="Pfam" id="PF00646">
    <property type="entry name" value="F-box"/>
    <property type="match status" value="1"/>
</dbReference>
<dbReference type="SMART" id="SM00367">
    <property type="entry name" value="LRR_CC"/>
    <property type="match status" value="2"/>
</dbReference>
<dbReference type="InterPro" id="IPR001810">
    <property type="entry name" value="F-box_dom"/>
</dbReference>
<dbReference type="SUPFAM" id="SSF81383">
    <property type="entry name" value="F-box domain"/>
    <property type="match status" value="1"/>
</dbReference>
<dbReference type="PANTHER" id="PTHR13318">
    <property type="entry name" value="PARTNER OF PAIRED, ISOFORM B-RELATED"/>
    <property type="match status" value="1"/>
</dbReference>